<dbReference type="RefSeq" id="XP_013325714.1">
    <property type="nucleotide sequence ID" value="XM_013470260.1"/>
</dbReference>
<protein>
    <submittedName>
        <fullName evidence="1">Uncharacterized protein</fullName>
    </submittedName>
</protein>
<organism evidence="1 2">
    <name type="scientific">Rasamsonia emersonii (strain ATCC 16479 / CBS 393.64 / IMI 116815)</name>
    <dbReference type="NCBI Taxonomy" id="1408163"/>
    <lineage>
        <taxon>Eukaryota</taxon>
        <taxon>Fungi</taxon>
        <taxon>Dikarya</taxon>
        <taxon>Ascomycota</taxon>
        <taxon>Pezizomycotina</taxon>
        <taxon>Eurotiomycetes</taxon>
        <taxon>Eurotiomycetidae</taxon>
        <taxon>Eurotiales</taxon>
        <taxon>Trichocomaceae</taxon>
        <taxon>Rasamsonia</taxon>
    </lineage>
</organism>
<keyword evidence="2" id="KW-1185">Reference proteome</keyword>
<dbReference type="Proteomes" id="UP000053958">
    <property type="component" value="Unassembled WGS sequence"/>
</dbReference>
<name>A0A0F4YLC4_RASE3</name>
<dbReference type="AlphaFoldDB" id="A0A0F4YLC4"/>
<dbReference type="GeneID" id="25319201"/>
<accession>A0A0F4YLC4</accession>
<gene>
    <name evidence="1" type="ORF">T310_6924</name>
</gene>
<sequence length="138" mass="15598">MVNESHDAFLRLITRLSASPRLDELLGLPLLTDCPFLRDIHPGRDKPIRRYQTALPAESLLFLRVSSRVDCGWPDDVTCRMFPSRVNPPQPYGAIASHLADAIRAVSMECVRPFYWHYEMGSSLQASGLTRCHSMSPE</sequence>
<evidence type="ECO:0000313" key="1">
    <source>
        <dbReference type="EMBL" id="KKA19102.1"/>
    </source>
</evidence>
<evidence type="ECO:0000313" key="2">
    <source>
        <dbReference type="Proteomes" id="UP000053958"/>
    </source>
</evidence>
<proteinExistence type="predicted"/>
<reference evidence="1 2" key="1">
    <citation type="submission" date="2015-04" db="EMBL/GenBank/DDBJ databases">
        <authorList>
            <person name="Heijne W.H."/>
            <person name="Fedorova N.D."/>
            <person name="Nierman W.C."/>
            <person name="Vollebregt A.W."/>
            <person name="Zhao Z."/>
            <person name="Wu L."/>
            <person name="Kumar M."/>
            <person name="Stam H."/>
            <person name="van den Berg M.A."/>
            <person name="Pel H.J."/>
        </authorList>
    </citation>
    <scope>NUCLEOTIDE SEQUENCE [LARGE SCALE GENOMIC DNA]</scope>
    <source>
        <strain evidence="1 2">CBS 393.64</strain>
    </source>
</reference>
<dbReference type="EMBL" id="LASV01000382">
    <property type="protein sequence ID" value="KKA19102.1"/>
    <property type="molecule type" value="Genomic_DNA"/>
</dbReference>
<comment type="caution">
    <text evidence="1">The sequence shown here is derived from an EMBL/GenBank/DDBJ whole genome shotgun (WGS) entry which is preliminary data.</text>
</comment>